<dbReference type="PANTHER" id="PTHR47183:SF1">
    <property type="entry name" value="GLUCOSE-1-PHOSPHATE CYTIDYLYLTRANSFERASE"/>
    <property type="match status" value="1"/>
</dbReference>
<dbReference type="CDD" id="cd02524">
    <property type="entry name" value="G1P_cytidylyltransferase"/>
    <property type="match status" value="1"/>
</dbReference>
<protein>
    <submittedName>
        <fullName evidence="2">Glucose-1-phosphate cytidylyltransferase</fullName>
    </submittedName>
</protein>
<keyword evidence="2" id="KW-0808">Transferase</keyword>
<comment type="caution">
    <text evidence="2">The sequence shown here is derived from an EMBL/GenBank/DDBJ whole genome shotgun (WGS) entry which is preliminary data.</text>
</comment>
<evidence type="ECO:0000313" key="2">
    <source>
        <dbReference type="EMBL" id="OHV16775.1"/>
    </source>
</evidence>
<dbReference type="InterPro" id="IPR046981">
    <property type="entry name" value="G1P_cyt_trans"/>
</dbReference>
<dbReference type="AlphaFoldDB" id="A0A1S1P6U5"/>
<dbReference type="InterPro" id="IPR013446">
    <property type="entry name" value="G1P_cyt_trans-like"/>
</dbReference>
<accession>A0A1S1P6U5</accession>
<name>A0A1S1P6U5_METEX</name>
<keyword evidence="2" id="KW-0548">Nucleotidyltransferase</keyword>
<dbReference type="GO" id="GO:0047343">
    <property type="term" value="F:glucose-1-phosphate cytidylyltransferase activity"/>
    <property type="evidence" value="ECO:0007669"/>
    <property type="project" value="InterPro"/>
</dbReference>
<dbReference type="SUPFAM" id="SSF53448">
    <property type="entry name" value="Nucleotide-diphospho-sugar transferases"/>
    <property type="match status" value="1"/>
</dbReference>
<evidence type="ECO:0000313" key="3">
    <source>
        <dbReference type="Proteomes" id="UP000180215"/>
    </source>
</evidence>
<dbReference type="PANTHER" id="PTHR47183">
    <property type="entry name" value="GLUCOSE-1-PHOSPHATE CYTIDYLYLTRANSFERASE-RELATED"/>
    <property type="match status" value="1"/>
</dbReference>
<sequence>MKAVILAGGLGTRLGEETTVRPKPMVEVGGKPILWHIMKYYSHFGINDFIICLGYKGYIIKEYFSNYFLHTSNVTIDLRSNTSSIHSNTAEPWVVTLVDTGETTMTGGRLARVREFLGDEPFCMTYGDGVADVNIAELIEFHRVHGKLATVTAVSPAARFGAMIVQDKSVTSFAEKPNDTGDQINGGYFVLSPAALDLIDGDDTVWERGPMERLAAANELAAFSHTGFWHPMDMLRDKIQLEDLWSTGRAPWKIW</sequence>
<dbReference type="InterPro" id="IPR029044">
    <property type="entry name" value="Nucleotide-diphossugar_trans"/>
</dbReference>
<evidence type="ECO:0000259" key="1">
    <source>
        <dbReference type="Pfam" id="PF00483"/>
    </source>
</evidence>
<dbReference type="GO" id="GO:0009243">
    <property type="term" value="P:O antigen biosynthetic process"/>
    <property type="evidence" value="ECO:0007669"/>
    <property type="project" value="InterPro"/>
</dbReference>
<dbReference type="EMBL" id="MNAO01000091">
    <property type="protein sequence ID" value="OHV16775.1"/>
    <property type="molecule type" value="Genomic_DNA"/>
</dbReference>
<dbReference type="InterPro" id="IPR005835">
    <property type="entry name" value="NTP_transferase_dom"/>
</dbReference>
<proteinExistence type="predicted"/>
<dbReference type="NCBIfam" id="TIGR02623">
    <property type="entry name" value="G1P_cyt_trans"/>
    <property type="match status" value="1"/>
</dbReference>
<dbReference type="Gene3D" id="3.90.550.10">
    <property type="entry name" value="Spore Coat Polysaccharide Biosynthesis Protein SpsA, Chain A"/>
    <property type="match status" value="1"/>
</dbReference>
<dbReference type="Proteomes" id="UP000180215">
    <property type="component" value="Unassembled WGS sequence"/>
</dbReference>
<organism evidence="2 3">
    <name type="scientific">Methylorubrum extorquens</name>
    <name type="common">Methylobacterium dichloromethanicum</name>
    <name type="synonym">Methylobacterium extorquens</name>
    <dbReference type="NCBI Taxonomy" id="408"/>
    <lineage>
        <taxon>Bacteria</taxon>
        <taxon>Pseudomonadati</taxon>
        <taxon>Pseudomonadota</taxon>
        <taxon>Alphaproteobacteria</taxon>
        <taxon>Hyphomicrobiales</taxon>
        <taxon>Methylobacteriaceae</taxon>
        <taxon>Methylorubrum</taxon>
    </lineage>
</organism>
<reference evidence="2 3" key="1">
    <citation type="submission" date="2016-10" db="EMBL/GenBank/DDBJ databases">
        <title>Draft genome sequence of Methylobacterium extorquens CP3, a seed endophyte of Crotalaria pumila with plant growth-promoting and metal tolerance properties.</title>
        <authorList>
            <person name="Sanchez-Lopez A.S."/>
            <person name="Van Hamme J.D."/>
            <person name="Thijs S."/>
            <person name="Mcammond B.M."/>
            <person name="Stevens V."/>
            <person name="Gonzalez-Chavez M.D.C."/>
            <person name="Vangronsveld J."/>
        </authorList>
    </citation>
    <scope>NUCLEOTIDE SEQUENCE [LARGE SCALE GENOMIC DNA]</scope>
    <source>
        <strain evidence="2 3">CP3</strain>
    </source>
</reference>
<dbReference type="Pfam" id="PF00483">
    <property type="entry name" value="NTP_transferase"/>
    <property type="match status" value="1"/>
</dbReference>
<gene>
    <name evidence="2" type="ORF">BK022_09925</name>
</gene>
<feature type="domain" description="Nucleotidyl transferase" evidence="1">
    <location>
        <begin position="2"/>
        <end position="199"/>
    </location>
</feature>